<comment type="caution">
    <text evidence="1">The sequence shown here is derived from an EMBL/GenBank/DDBJ whole genome shotgun (WGS) entry which is preliminary data.</text>
</comment>
<protein>
    <submittedName>
        <fullName evidence="1">Uncharacterized protein</fullName>
    </submittedName>
</protein>
<gene>
    <name evidence="1" type="ORF">TNCT_619231</name>
</gene>
<evidence type="ECO:0000313" key="1">
    <source>
        <dbReference type="EMBL" id="GFR14665.1"/>
    </source>
</evidence>
<dbReference type="Proteomes" id="UP000887116">
    <property type="component" value="Unassembled WGS sequence"/>
</dbReference>
<proteinExistence type="predicted"/>
<name>A0A8X6LLY6_TRICU</name>
<organism evidence="1 2">
    <name type="scientific">Trichonephila clavata</name>
    <name type="common">Joro spider</name>
    <name type="synonym">Nephila clavata</name>
    <dbReference type="NCBI Taxonomy" id="2740835"/>
    <lineage>
        <taxon>Eukaryota</taxon>
        <taxon>Metazoa</taxon>
        <taxon>Ecdysozoa</taxon>
        <taxon>Arthropoda</taxon>
        <taxon>Chelicerata</taxon>
        <taxon>Arachnida</taxon>
        <taxon>Araneae</taxon>
        <taxon>Araneomorphae</taxon>
        <taxon>Entelegynae</taxon>
        <taxon>Araneoidea</taxon>
        <taxon>Nephilidae</taxon>
        <taxon>Trichonephila</taxon>
    </lineage>
</organism>
<sequence length="85" mass="9362">MERSSLPLAQPLYPSLGMEYFLSIASQHLKSCNGSIADDMMGLLVYYVTQSCSPTRHHQALYGVHISNSGCKTYSLANMWSAAMV</sequence>
<dbReference type="EMBL" id="BMAO01037009">
    <property type="protein sequence ID" value="GFR14665.1"/>
    <property type="molecule type" value="Genomic_DNA"/>
</dbReference>
<evidence type="ECO:0000313" key="2">
    <source>
        <dbReference type="Proteomes" id="UP000887116"/>
    </source>
</evidence>
<keyword evidence="2" id="KW-1185">Reference proteome</keyword>
<dbReference type="AlphaFoldDB" id="A0A8X6LLY6"/>
<reference evidence="1" key="1">
    <citation type="submission" date="2020-07" db="EMBL/GenBank/DDBJ databases">
        <title>Multicomponent nature underlies the extraordinary mechanical properties of spider dragline silk.</title>
        <authorList>
            <person name="Kono N."/>
            <person name="Nakamura H."/>
            <person name="Mori M."/>
            <person name="Yoshida Y."/>
            <person name="Ohtoshi R."/>
            <person name="Malay A.D."/>
            <person name="Moran D.A.P."/>
            <person name="Tomita M."/>
            <person name="Numata K."/>
            <person name="Arakawa K."/>
        </authorList>
    </citation>
    <scope>NUCLEOTIDE SEQUENCE</scope>
</reference>
<accession>A0A8X6LLY6</accession>